<dbReference type="AlphaFoldDB" id="A0AB40BZN2"/>
<proteinExistence type="predicted"/>
<dbReference type="InterPro" id="IPR013103">
    <property type="entry name" value="RVT_2"/>
</dbReference>
<dbReference type="SUPFAM" id="SSF56672">
    <property type="entry name" value="DNA/RNA polymerases"/>
    <property type="match status" value="1"/>
</dbReference>
<protein>
    <submittedName>
        <fullName evidence="3">Uncharacterized mitochondrial protein AtMg00810-like</fullName>
    </submittedName>
</protein>
<evidence type="ECO:0000313" key="2">
    <source>
        <dbReference type="Proteomes" id="UP001515500"/>
    </source>
</evidence>
<dbReference type="PANTHER" id="PTHR11439:SF524">
    <property type="entry name" value="RNA-DIRECTED DNA POLYMERASE, PROTEIN KINASE RLK-PELLE-DLSV FAMILY"/>
    <property type="match status" value="1"/>
</dbReference>
<dbReference type="GeneID" id="120268629"/>
<name>A0AB40BZN2_DIOCR</name>
<sequence length="416" mass="47498">MLDELDALHQNQTWTLVPRESHMSVVGSKWAFKTKLKANGTLDRLKARLVAKGYHQVDGIDYIETFSPVIKPGSNSKLLTNFITLLHSEFSMKDLGPVHHFLGIEVQRSTNTLHLSKTHYAQTILDKAQMLDCKPMTTPMESKTKGLHDDTPLSDPTFYSSLVGALQYLTLTRPDLSFSVNYVSQFMQSLTIASMKMVRRILRYVKGSITLGLHLTGDTTLDLFPFFDADWAGCPTTRRSTIGYCTFLGRNIISWCANKQSTISRSSTEAEYRAMANTVEELTWLTFFLRDLRVPQSCPPILFCDNLSALHMTINPVFHARSKHIELDYHFVCERVLMGLLITRHVSSISQFADIFTKPLCKAALCYFRSKLCLQPRHNLREDIKKDYKEADQFKDVIPNYENNSRDCMDTQIISK</sequence>
<dbReference type="PANTHER" id="PTHR11439">
    <property type="entry name" value="GAG-POL-RELATED RETROTRANSPOSON"/>
    <property type="match status" value="1"/>
</dbReference>
<gene>
    <name evidence="3" type="primary">LOC120268629</name>
</gene>
<evidence type="ECO:0000313" key="3">
    <source>
        <dbReference type="RefSeq" id="XP_039131879.1"/>
    </source>
</evidence>
<dbReference type="CDD" id="cd09272">
    <property type="entry name" value="RNase_HI_RT_Ty1"/>
    <property type="match status" value="1"/>
</dbReference>
<reference evidence="3" key="1">
    <citation type="submission" date="2025-08" db="UniProtKB">
        <authorList>
            <consortium name="RefSeq"/>
        </authorList>
    </citation>
    <scope>IDENTIFICATION</scope>
</reference>
<feature type="domain" description="Reverse transcriptase Ty1/copia-type" evidence="1">
    <location>
        <begin position="11"/>
        <end position="71"/>
    </location>
</feature>
<feature type="domain" description="Reverse transcriptase Ty1/copia-type" evidence="1">
    <location>
        <begin position="73"/>
        <end position="141"/>
    </location>
</feature>
<dbReference type="Pfam" id="PF07727">
    <property type="entry name" value="RVT_2"/>
    <property type="match status" value="2"/>
</dbReference>
<dbReference type="RefSeq" id="XP_039131879.1">
    <property type="nucleotide sequence ID" value="XM_039275945.1"/>
</dbReference>
<accession>A0AB40BZN2</accession>
<organism evidence="2 3">
    <name type="scientific">Dioscorea cayennensis subsp. rotundata</name>
    <name type="common">White Guinea yam</name>
    <name type="synonym">Dioscorea rotundata</name>
    <dbReference type="NCBI Taxonomy" id="55577"/>
    <lineage>
        <taxon>Eukaryota</taxon>
        <taxon>Viridiplantae</taxon>
        <taxon>Streptophyta</taxon>
        <taxon>Embryophyta</taxon>
        <taxon>Tracheophyta</taxon>
        <taxon>Spermatophyta</taxon>
        <taxon>Magnoliopsida</taxon>
        <taxon>Liliopsida</taxon>
        <taxon>Dioscoreales</taxon>
        <taxon>Dioscoreaceae</taxon>
        <taxon>Dioscorea</taxon>
    </lineage>
</organism>
<keyword evidence="2" id="KW-1185">Reference proteome</keyword>
<evidence type="ECO:0000259" key="1">
    <source>
        <dbReference type="Pfam" id="PF07727"/>
    </source>
</evidence>
<dbReference type="Proteomes" id="UP001515500">
    <property type="component" value="Chromosome 9"/>
</dbReference>
<dbReference type="InterPro" id="IPR043502">
    <property type="entry name" value="DNA/RNA_pol_sf"/>
</dbReference>